<feature type="compositionally biased region" description="Low complexity" evidence="9">
    <location>
        <begin position="2695"/>
        <end position="2770"/>
    </location>
</feature>
<feature type="domain" description="VWFD" evidence="12">
    <location>
        <begin position="28"/>
        <end position="198"/>
    </location>
</feature>
<keyword evidence="7" id="KW-0325">Glycoprotein</keyword>
<feature type="region of interest" description="Disordered" evidence="9">
    <location>
        <begin position="2880"/>
        <end position="2942"/>
    </location>
</feature>
<dbReference type="InterPro" id="IPR058753">
    <property type="entry name" value="TIL_OTOGL_Mucin"/>
</dbReference>
<dbReference type="Pfam" id="PF08742">
    <property type="entry name" value="C8"/>
    <property type="match status" value="4"/>
</dbReference>
<feature type="region of interest" description="Disordered" evidence="9">
    <location>
        <begin position="3371"/>
        <end position="3437"/>
    </location>
</feature>
<feature type="region of interest" description="Disordered" evidence="9">
    <location>
        <begin position="2552"/>
        <end position="2614"/>
    </location>
</feature>
<feature type="compositionally biased region" description="Low complexity" evidence="9">
    <location>
        <begin position="3050"/>
        <end position="3094"/>
    </location>
</feature>
<feature type="domain" description="VWFD" evidence="12">
    <location>
        <begin position="3521"/>
        <end position="3701"/>
    </location>
</feature>
<dbReference type="SMART" id="SM00832">
    <property type="entry name" value="C8"/>
    <property type="match status" value="4"/>
</dbReference>
<feature type="region of interest" description="Disordered" evidence="9">
    <location>
        <begin position="1523"/>
        <end position="1560"/>
    </location>
</feature>
<evidence type="ECO:0000256" key="1">
    <source>
        <dbReference type="ARBA" id="ARBA00004613"/>
    </source>
</evidence>
<feature type="region of interest" description="Disordered" evidence="9">
    <location>
        <begin position="3924"/>
        <end position="3950"/>
    </location>
</feature>
<dbReference type="SMART" id="SM00215">
    <property type="entry name" value="VWC_out"/>
    <property type="match status" value="2"/>
</dbReference>
<organism evidence="13 14">
    <name type="scientific">Lates calcarifer</name>
    <name type="common">Barramundi</name>
    <name type="synonym">Holocentrus calcarifer</name>
    <dbReference type="NCBI Taxonomy" id="8187"/>
    <lineage>
        <taxon>Eukaryota</taxon>
        <taxon>Metazoa</taxon>
        <taxon>Chordata</taxon>
        <taxon>Craniata</taxon>
        <taxon>Vertebrata</taxon>
        <taxon>Euteleostomi</taxon>
        <taxon>Actinopterygii</taxon>
        <taxon>Neopterygii</taxon>
        <taxon>Teleostei</taxon>
        <taxon>Neoteleostei</taxon>
        <taxon>Acanthomorphata</taxon>
        <taxon>Carangaria</taxon>
        <taxon>Carangaria incertae sedis</taxon>
        <taxon>Centropomidae</taxon>
        <taxon>Lates</taxon>
    </lineage>
</organism>
<dbReference type="FunFam" id="2.10.25.10:FF:000674">
    <property type="entry name" value="Mucin-2"/>
    <property type="match status" value="1"/>
</dbReference>
<feature type="compositionally biased region" description="Polar residues" evidence="9">
    <location>
        <begin position="3931"/>
        <end position="3950"/>
    </location>
</feature>
<dbReference type="InterPro" id="IPR050780">
    <property type="entry name" value="Mucin_vWF_Thrombospondin_sf"/>
</dbReference>
<feature type="region of interest" description="Disordered" evidence="9">
    <location>
        <begin position="1664"/>
        <end position="1728"/>
    </location>
</feature>
<evidence type="ECO:0000313" key="13">
    <source>
        <dbReference type="Ensembl" id="ENSLCAP00010018060.1"/>
    </source>
</evidence>
<evidence type="ECO:0000256" key="9">
    <source>
        <dbReference type="SAM" id="MobiDB-lite"/>
    </source>
</evidence>
<feature type="compositionally biased region" description="Polar residues" evidence="9">
    <location>
        <begin position="1523"/>
        <end position="1535"/>
    </location>
</feature>
<proteinExistence type="predicted"/>
<dbReference type="FunCoup" id="A0A4W6D015">
    <property type="interactions" value="284"/>
</dbReference>
<dbReference type="PROSITE" id="PS51233">
    <property type="entry name" value="VWFD"/>
    <property type="match status" value="4"/>
</dbReference>
<dbReference type="SUPFAM" id="SSF57603">
    <property type="entry name" value="FnI-like domain"/>
    <property type="match status" value="1"/>
</dbReference>
<dbReference type="GO" id="GO:0005615">
    <property type="term" value="C:extracellular space"/>
    <property type="evidence" value="ECO:0007669"/>
    <property type="project" value="TreeGrafter"/>
</dbReference>
<dbReference type="CDD" id="cd19941">
    <property type="entry name" value="TIL"/>
    <property type="match status" value="2"/>
</dbReference>
<evidence type="ECO:0000259" key="11">
    <source>
        <dbReference type="PROSITE" id="PS01225"/>
    </source>
</evidence>
<dbReference type="Pfam" id="PF25962">
    <property type="entry name" value="TIL_OTOGL_Mucin"/>
    <property type="match status" value="1"/>
</dbReference>
<feature type="compositionally biased region" description="Low complexity" evidence="9">
    <location>
        <begin position="1986"/>
        <end position="2011"/>
    </location>
</feature>
<feature type="region of interest" description="Disordered" evidence="9">
    <location>
        <begin position="2690"/>
        <end position="2774"/>
    </location>
</feature>
<reference evidence="13" key="2">
    <citation type="submission" date="2025-08" db="UniProtKB">
        <authorList>
            <consortium name="Ensembl"/>
        </authorList>
    </citation>
    <scope>IDENTIFICATION</scope>
</reference>
<dbReference type="SMART" id="SM00216">
    <property type="entry name" value="VWD"/>
    <property type="match status" value="4"/>
</dbReference>
<reference evidence="14" key="1">
    <citation type="submission" date="2015-09" db="EMBL/GenBank/DDBJ databases">
        <authorList>
            <person name="Sai Rama Sridatta P."/>
        </authorList>
    </citation>
    <scope>NUCLEOTIDE SEQUENCE [LARGE SCALE GENOMIC DNA]</scope>
</reference>
<evidence type="ECO:0000256" key="7">
    <source>
        <dbReference type="ARBA" id="ARBA00023180"/>
    </source>
</evidence>
<dbReference type="GeneTree" id="ENSGT00940000156076"/>
<dbReference type="PROSITE" id="PS01185">
    <property type="entry name" value="CTCK_1"/>
    <property type="match status" value="1"/>
</dbReference>
<dbReference type="InterPro" id="IPR025155">
    <property type="entry name" value="WxxW_domain"/>
</dbReference>
<feature type="region of interest" description="Disordered" evidence="9">
    <location>
        <begin position="2386"/>
        <end position="2447"/>
    </location>
</feature>
<dbReference type="Ensembl" id="ENSLCAT00010018459.1">
    <property type="protein sequence ID" value="ENSLCAP00010018060.1"/>
    <property type="gene ID" value="ENSLCAG00010008566.1"/>
</dbReference>
<dbReference type="SUPFAM" id="SSF57567">
    <property type="entry name" value="Serine protease inhibitors"/>
    <property type="match status" value="3"/>
</dbReference>
<feature type="compositionally biased region" description="Low complexity" evidence="9">
    <location>
        <begin position="2389"/>
        <end position="2442"/>
    </location>
</feature>
<evidence type="ECO:0000313" key="14">
    <source>
        <dbReference type="Proteomes" id="UP000314980"/>
    </source>
</evidence>
<dbReference type="InParanoid" id="A0A4W6D015"/>
<feature type="compositionally biased region" description="Low complexity" evidence="9">
    <location>
        <begin position="2555"/>
        <end position="2609"/>
    </location>
</feature>
<dbReference type="FunFam" id="2.10.25.10:FF:000153">
    <property type="entry name" value="MUC5B isoform 1"/>
    <property type="match status" value="1"/>
</dbReference>
<feature type="compositionally biased region" description="Low complexity" evidence="9">
    <location>
        <begin position="3207"/>
        <end position="3261"/>
    </location>
</feature>
<feature type="region of interest" description="Disordered" evidence="9">
    <location>
        <begin position="1389"/>
        <end position="1411"/>
    </location>
</feature>
<feature type="chain" id="PRO_5021468411" description="Mucin 5AC, oligomeric mucus/gel-forming" evidence="10">
    <location>
        <begin position="27"/>
        <end position="3950"/>
    </location>
</feature>
<feature type="region of interest" description="Disordered" evidence="9">
    <location>
        <begin position="1826"/>
        <end position="1878"/>
    </location>
</feature>
<feature type="region of interest" description="Disordered" evidence="9">
    <location>
        <begin position="2213"/>
        <end position="2285"/>
    </location>
</feature>
<comment type="subcellular location">
    <subcellularLocation>
        <location evidence="1">Secreted</location>
    </subcellularLocation>
</comment>
<dbReference type="Pfam" id="PF00094">
    <property type="entry name" value="VWD"/>
    <property type="match status" value="4"/>
</dbReference>
<evidence type="ECO:0000256" key="5">
    <source>
        <dbReference type="ARBA" id="ARBA00023008"/>
    </source>
</evidence>
<dbReference type="PROSITE" id="PS01225">
    <property type="entry name" value="CTCK_2"/>
    <property type="match status" value="1"/>
</dbReference>
<feature type="signal peptide" evidence="10">
    <location>
        <begin position="1"/>
        <end position="26"/>
    </location>
</feature>
<evidence type="ECO:0000259" key="12">
    <source>
        <dbReference type="PROSITE" id="PS51233"/>
    </source>
</evidence>
<accession>A0A4W6D015</accession>
<dbReference type="Gene3D" id="2.10.25.10">
    <property type="entry name" value="Laminin"/>
    <property type="match status" value="3"/>
</dbReference>
<feature type="region of interest" description="Disordered" evidence="9">
    <location>
        <begin position="1983"/>
        <end position="2011"/>
    </location>
</feature>
<evidence type="ECO:0000256" key="10">
    <source>
        <dbReference type="SAM" id="SignalP"/>
    </source>
</evidence>
<dbReference type="SMART" id="SM00041">
    <property type="entry name" value="CT"/>
    <property type="match status" value="1"/>
</dbReference>
<dbReference type="InterPro" id="IPR002919">
    <property type="entry name" value="TIL_dom"/>
</dbReference>
<feature type="domain" description="CTCK" evidence="11">
    <location>
        <begin position="3843"/>
        <end position="3919"/>
    </location>
</feature>
<feature type="region of interest" description="Disordered" evidence="9">
    <location>
        <begin position="2111"/>
        <end position="2179"/>
    </location>
</feature>
<reference evidence="13" key="3">
    <citation type="submission" date="2025-09" db="UniProtKB">
        <authorList>
            <consortium name="Ensembl"/>
        </authorList>
    </citation>
    <scope>IDENTIFICATION</scope>
</reference>
<dbReference type="Proteomes" id="UP000314980">
    <property type="component" value="Unassembled WGS sequence"/>
</dbReference>
<feature type="compositionally biased region" description="Low complexity" evidence="9">
    <location>
        <begin position="2114"/>
        <end position="2168"/>
    </location>
</feature>
<evidence type="ECO:0000256" key="4">
    <source>
        <dbReference type="ARBA" id="ARBA00022737"/>
    </source>
</evidence>
<dbReference type="InterPro" id="IPR001007">
    <property type="entry name" value="VWF_dom"/>
</dbReference>
<protein>
    <recommendedName>
        <fullName evidence="15">Mucin 5AC, oligomeric mucus/gel-forming</fullName>
    </recommendedName>
</protein>
<dbReference type="InterPro" id="IPR006207">
    <property type="entry name" value="Cys_knot_C"/>
</dbReference>
<evidence type="ECO:0008006" key="15">
    <source>
        <dbReference type="Google" id="ProtNLM"/>
    </source>
</evidence>
<feature type="domain" description="VWFD" evidence="12">
    <location>
        <begin position="855"/>
        <end position="1013"/>
    </location>
</feature>
<dbReference type="GO" id="GO:0031012">
    <property type="term" value="C:extracellular matrix"/>
    <property type="evidence" value="ECO:0007669"/>
    <property type="project" value="TreeGrafter"/>
</dbReference>
<dbReference type="InterPro" id="IPR014853">
    <property type="entry name" value="VWF/SSPO/ZAN-like_Cys-rich_dom"/>
</dbReference>
<keyword evidence="4" id="KW-0677">Repeat</keyword>
<keyword evidence="2" id="KW-0964">Secreted</keyword>
<feature type="compositionally biased region" description="Low complexity" evidence="9">
    <location>
        <begin position="3374"/>
        <end position="3437"/>
    </location>
</feature>
<sequence>KVSFVTKYRFCWTLFLLHSCVSPIHNGQVCSTWGNFHFKTFDGDVFQLHSTCNYVLTSSCRSSYKDFNIQIRRQQVNGHPTIKNIIMKLEGSVVELSKGSVVVDGKVAVLPLSHSGVFIEKTPTYIKIKANLGLAAIWNEEDSFLVELDLKYKNQTCGLCGDFNGLQLHNEFYSHGSKISPVDFANFWKMDGPTESCSDYTLESTQSCNDMKPLCEQILTGPAFNSCHSLLDVDAFTSACVADLCQCGSDVDEHADPFCLCNTVSEFSRQCVHAGGKPHNWRTKELCWKSCPYKMEYKECGSPCADTCSNPEASRTCENHCIDGCFCPAGMVLDDLNGKGCVPLNECSCSYNKKIYGHGESYSSNCKKCVCESGQWKCMEKNCPGTCSVEGGAHVNTFDGKVYTFHGDCSYILAKDCSGTQFVVQGELVQCGLTESETCLKSVTLGLSGGANVITIQPSGKVFVNGIYAQLPFSAAGISTFRASSFYLLVQTSVGVLLEVQLQPVMQIYITVTSDYQAKTCGLCGNFNSNQADDFLKLSGVPDATAAGFVNSWKTHAGCTDVKSNFENPCSLSLDNEKYAMHWCSMLNDPQGVFASCHSEISPDSYKENCMYDSCNCEKSEDCMCAAVSSYVHACAAAGIQIKNWRKTICGKYASSCQNNMVYSNNITSNSHTCRCLGTTDLSCHATFPPIDGCICTKGTYLDDSGNCVPSKACPCYDKGSVVPPGQVVNKDGVMCTCKEGKFSCIGEFIAQPAACAPPTVFFNCSTNGPAAKGTECEKSCNTLDMACVATECVSGCMCPSGMVSDGKGGCIKPEACPCVHNGISYHPGETTRVDCNTCTCKDRKWICTNNQCDGTCSVYGAGHYMTFDQKRFTFDGNCEYILTQDYCGSAESNGTFRVITENVPCGTTGTTCSKTIRIFLELLSSGNEETVPFRYSTMGNYLVIEANNGLIVMWDRKTSLFIKLSPKYKGRVCGLCGSYDSNANNDFTTRCHAVVVSPLVFGNSWKDLPSCPDAQSITSPCRDNPFRQSWAQKQCSIIQSDVFSACHSTVDPAPYYEACVFDSCACDTGGDCECFCTAVAAYAESCNQAGVCIQWRTPKICPIFCDYYNPPGECEWHYMPCGSPCMKTCRNPSGSCSTQIPPLEGCYPKCPSAQPYFDEDTMTCVVQEQCGCYDKEGKHYNNGDKVPTTENSCTCTYHGNKYPPGNTIYNTTDGHGNCITAVCGKNGTIDRRTYPCLSPTTFVFTSTTPGMWKVFILEIYNQMHNVRLPHNRCLLLCVSTEPVTVTCNPCEWSQWYDTSFPTLGTPGGDNETYAKIRAAGHKICDNPSQIQCRAEKFPNVTIENVGQVVQCDLAKGLICRNEKQSGPLALCFNYQVRVLCCDYSACPTKPTPSSPPRSTTEPPVIPTTTKHVTPTSCQETICSWSKWINSDYPEYGPEGGDNETIKHIIQKGYHICENPVAVECQGVHYPGVPLEQLGQKVICNNQVGLLCKNNLQYPPICLDYEIKVKCCKTIQCDETPYPTSTTSGNIPNISPTTTTTTPSTTTETTTTPQPTTPAPCPDGHDMICSWSDWINLGKPTTGPNGGDNESIQKIISAGHHICSSPIEVQCRAALYPGLSISQVGQAVTCNKNVGLICNNRQQGLQQECFDYEIKFKCCECPPTPTQPSTTTTETTTTQPPTTTTQPPTTTTTTTHPPTTTTTQPTTTTTTTTQPPTTTTHSTTTETTTATHWSDWINLGKPTTGPNGGDNESIQKIISAGYHVCSTPIEVQCRAALYPGLSISQVGQAVTCNKNVGLICNNKQQGLQQECFDYEIKFKCCECPPTPTQPSTTTTETTTTQPPTTTTTTTTTTPPTTTTTTTQPPTTTTTTPQPTTPAPCPDGHDMICSWSDWINLGKPTTGPNGGDNESIQKIISAGYHVCSTPIEVQCRAALYPGLSISQVGQAVTCNKNVGLICNNKQQGLQQECFDYEIKFKCCECPPTPTQPSTTTTETTTTQPPTTTTTTTQPPTTEQLQLQLTTLQLKQLQLSPNGGDNESIQKIISAGYHVCSTPIEVQCRAALYPGLSISQVGQAVTCNKNVGLICNNKQQGLQQECFDYEIKFKCCECPPTPTQPSTTTTETTTTQPPTTTTTTTTTQPPTTTTTTTQPPTTTTTTTQPPTTTTTTPQPTTPAPCPDGHDMICSWSDWINLGKPTTGPNGGDNESIQKIISAGYHCPPTPTQPSTTTTETTTTQPPTTTTTTTTTQPPTTTTTTTQPPTTTTTTTQPPTTTTTTPQPTTPAPCPDGHDMICSWSDWINLGKPTTGPNGGDNESIQKIISAGYHVCSTPIEVQCRAALYPGLSISQVGQAVTCNKNVGLICNNKQQGLQQECFDYEIKFKCCECPPTPTQPSTTTTETTTTQPPTTTTTTTTQPPTTTTTTTQPPTTTTTTTQPPTTTTTTPQPTTPAPCPDGHDMICSWSDWINLGKPTTGPNGGDNESIQKIISAGYHVCSTPIEVQCRAALYPGLSISQVGQAVTCNKNVGLICNNKQQGLQQECFDYEIKFKCCECPPTPTQPSTTTTETTTTQPPTTTTTTTTTQPPTTTTTTTQPPTTTTTTTQPPTTTTTTPQPTTPAPCPDGHDMICSWSDWINLGKPTTGPNGGDNESIQKITSAGYHVCSTPIEVQCRAALYPGLSISQVGQAVTCNKNCPPTPTQPSTTTTETTTTQPPTTTTTTTQPPTTTTETTTTQPPTTTTETTTTQPPTTTTQPPTTTTETTTTQPPTTTTTTPQPTTPAPCPDGHDMICSWSDWINLGKPTTGPNGGDNESIQKIISAGYHVCSTPIEVQCRAALYPGLSISQVGQAVTCNKNVGLICNNKQQGLQQECFDYEIKFKCCECPPTPTQPSTTTTETTTTQPPTTTTTTTTTQPPTTTTTTTQPPTTTTTTTQPPTTTTTTPQPTTPAPCPDGHDMICSWSDWINLGKPTTGPNGGDNESIQKIISAGYHVCSTPIEVQCRAALYPGLSISQVGQAVTCNKNVGLICNNKQQGLQQECFDYEIKFKCCECPPTPTQPSTTTTETTTTQPPTTTTTTTTTQPPTTTTTTTQPPTTTTATPQPTTPAPCPDGHDMICSWSDWINLGKPTTGPNGGDNESIQKIISAGYHVCSTPIEVQCRAALYPGLSISQVGQAVTCNKNVGLICNNKQQGLQQECFDYEIKFKCCECPPTPTQPSTTTTETTTTQPPTTTTTTTTTQPPTTTTTTTQPPTTTTTTTQPPTTTTTTPQPTTPAPCPDGHDMICSWSDWINLGKPTTGPNGGDNESIQKIISAGYHVCSTPIEVQCRAALYPGLSISQVGQAVTCNKNVGLICNNKQQGLQQECFDYEIKFKCCECPPTPTQPSTTTTETTTTQPPTTTTTTTTTQPPTTTTTTTHPPTTTTETTTTQPPTTTTTTTTTQPPTTTTTTTQKVIFISILYNFNCFTQLFNNTDGESWKESKCSVGTCINGKVTYTHTPCPIQKPVVCANNFPAIEVWDDDGCCSHYECQCICYGWGDPHYVTFDGTYYGFQGNCSYWLVKEILPKYNFSVMIDNYYCGAPDGLSCPQSITVFYQSYKIFITQKDINGIFTNQISVNDRPVSPAYQNADFRIATTGIDTVLVIPKIHAKVTFSGLIFSIYLPYGEFASNTEGQCGTCDNNRTDDCMLPSGKIDPSCPHMAHEWHANNSYCEPPSHPTPTPKPDTCNTTICDIIKSSVFEACHKVIDYTPFVTACKFDMCHMHINHIGCTSIQTYADACAETGICIDWRSATKGLCKYKCPSPKVYEACGPLVEPTCDSWYSYSPPYCCCSTQSIICVCFTPQGYEYQTISGQCCGKCVQKLCIVTLSNNSTHTIEVCICMYISLQHTCSCCQEVATSERQVQLSCPDNTEITYTYTHIDACGCLKTECTVPGQRKEPPTPSDQFGQQSVALASSPSMFTS</sequence>
<dbReference type="PANTHER" id="PTHR11339">
    <property type="entry name" value="EXTRACELLULAR MATRIX GLYCOPROTEIN RELATED"/>
    <property type="match status" value="1"/>
</dbReference>
<dbReference type="InterPro" id="IPR001846">
    <property type="entry name" value="VWF_type-D"/>
</dbReference>
<feature type="compositionally biased region" description="Low complexity" evidence="9">
    <location>
        <begin position="2883"/>
        <end position="2937"/>
    </location>
</feature>
<dbReference type="Pfam" id="PF01826">
    <property type="entry name" value="TIL"/>
    <property type="match status" value="1"/>
</dbReference>
<feature type="compositionally biased region" description="Low complexity" evidence="9">
    <location>
        <begin position="1667"/>
        <end position="1728"/>
    </location>
</feature>
<keyword evidence="3 10" id="KW-0732">Signal</keyword>
<keyword evidence="6" id="KW-1015">Disulfide bond</keyword>
<comment type="caution">
    <text evidence="8">Lacks conserved residue(s) required for the propagation of feature annotation.</text>
</comment>
<name>A0A4W6D015_LATCA</name>
<dbReference type="InterPro" id="IPR036084">
    <property type="entry name" value="Ser_inhib-like_sf"/>
</dbReference>
<evidence type="ECO:0000256" key="3">
    <source>
        <dbReference type="ARBA" id="ARBA00022729"/>
    </source>
</evidence>
<feature type="compositionally biased region" description="Low complexity" evidence="9">
    <location>
        <begin position="1829"/>
        <end position="1873"/>
    </location>
</feature>
<feature type="region of interest" description="Disordered" evidence="9">
    <location>
        <begin position="3204"/>
        <end position="3266"/>
    </location>
</feature>
<dbReference type="Pfam" id="PF13330">
    <property type="entry name" value="Mucin2_WxxW"/>
    <property type="match status" value="14"/>
</dbReference>
<dbReference type="STRING" id="8187.ENSLCAP00010018060"/>
<keyword evidence="14" id="KW-1185">Reference proteome</keyword>
<feature type="domain" description="VWFD" evidence="12">
    <location>
        <begin position="385"/>
        <end position="560"/>
    </location>
</feature>
<dbReference type="PANTHER" id="PTHR11339:SF408">
    <property type="entry name" value="MUCIN-5B"/>
    <property type="match status" value="1"/>
</dbReference>
<keyword evidence="5" id="KW-0186">Copper</keyword>
<evidence type="ECO:0000256" key="2">
    <source>
        <dbReference type="ARBA" id="ARBA00022525"/>
    </source>
</evidence>
<evidence type="ECO:0000256" key="6">
    <source>
        <dbReference type="ARBA" id="ARBA00023157"/>
    </source>
</evidence>
<feature type="compositionally biased region" description="Low complexity" evidence="9">
    <location>
        <begin position="2222"/>
        <end position="2276"/>
    </location>
</feature>
<feature type="compositionally biased region" description="Low complexity" evidence="9">
    <location>
        <begin position="1536"/>
        <end position="1554"/>
    </location>
</feature>
<evidence type="ECO:0000256" key="8">
    <source>
        <dbReference type="PROSITE-ProRule" id="PRU00039"/>
    </source>
</evidence>
<feature type="region of interest" description="Disordered" evidence="9">
    <location>
        <begin position="3047"/>
        <end position="3098"/>
    </location>
</feature>